<sequence>MDALTYMKLKEEKINVDLYSFEADSIASTTANQNEVGTIEDSFFTEQINPGSEISGKVVFDVSPDVAEADNLKVEAQEGIFGSATKTIKLQ</sequence>
<feature type="domain" description="DUF4352" evidence="2">
    <location>
        <begin position="12"/>
        <end position="83"/>
    </location>
</feature>
<name>A0A0U4GAE0_9BACI</name>
<dbReference type="KEGG" id="lao:AOX59_14675"/>
<proteinExistence type="predicted"/>
<protein>
    <recommendedName>
        <fullName evidence="2">DUF4352 domain-containing protein</fullName>
    </recommendedName>
</protein>
<dbReference type="AlphaFoldDB" id="A0A0U4GAE0"/>
<accession>A0A0U4GAE0</accession>
<evidence type="ECO:0000313" key="3">
    <source>
        <dbReference type="EMBL" id="ALX49706.1"/>
    </source>
</evidence>
<dbReference type="EMBL" id="CP013862">
    <property type="protein sequence ID" value="ALX49706.1"/>
    <property type="molecule type" value="Genomic_DNA"/>
</dbReference>
<evidence type="ECO:0000259" key="2">
    <source>
        <dbReference type="Pfam" id="PF11611"/>
    </source>
</evidence>
<dbReference type="Pfam" id="PF11611">
    <property type="entry name" value="DUF4352"/>
    <property type="match status" value="1"/>
</dbReference>
<reference evidence="3 4" key="1">
    <citation type="submission" date="2016-01" db="EMBL/GenBank/DDBJ databases">
        <title>Complete genome sequence of strain Lentibacillus amyloliquefaciens LAM0015T isolated from saline sediment.</title>
        <authorList>
            <person name="Wang J.-L."/>
            <person name="He M.-X."/>
        </authorList>
    </citation>
    <scope>NUCLEOTIDE SEQUENCE [LARGE SCALE GENOMIC DNA]</scope>
    <source>
        <strain evidence="3 4">LAM0015</strain>
    </source>
</reference>
<organism evidence="3 4">
    <name type="scientific">Lentibacillus amyloliquefaciens</name>
    <dbReference type="NCBI Taxonomy" id="1472767"/>
    <lineage>
        <taxon>Bacteria</taxon>
        <taxon>Bacillati</taxon>
        <taxon>Bacillota</taxon>
        <taxon>Bacilli</taxon>
        <taxon>Bacillales</taxon>
        <taxon>Bacillaceae</taxon>
        <taxon>Lentibacillus</taxon>
    </lineage>
</organism>
<evidence type="ECO:0000256" key="1">
    <source>
        <dbReference type="ARBA" id="ARBA00022729"/>
    </source>
</evidence>
<gene>
    <name evidence="3" type="ORF">AOX59_14675</name>
</gene>
<dbReference type="Proteomes" id="UP000050331">
    <property type="component" value="Chromosome"/>
</dbReference>
<dbReference type="STRING" id="1472767.AOX59_14675"/>
<keyword evidence="1" id="KW-0732">Signal</keyword>
<evidence type="ECO:0000313" key="4">
    <source>
        <dbReference type="Proteomes" id="UP000050331"/>
    </source>
</evidence>
<dbReference type="Gene3D" id="2.60.40.1240">
    <property type="match status" value="1"/>
</dbReference>
<keyword evidence="4" id="KW-1185">Reference proteome</keyword>
<dbReference type="InterPro" id="IPR029051">
    <property type="entry name" value="DUF4352"/>
</dbReference>
<dbReference type="InterPro" id="IPR029050">
    <property type="entry name" value="Immunoprotect_excell_Ig-like"/>
</dbReference>